<reference evidence="2" key="1">
    <citation type="submission" date="2022-11" db="UniProtKB">
        <authorList>
            <consortium name="WormBaseParasite"/>
        </authorList>
    </citation>
    <scope>IDENTIFICATION</scope>
</reference>
<dbReference type="Proteomes" id="UP000887574">
    <property type="component" value="Unplaced"/>
</dbReference>
<dbReference type="AlphaFoldDB" id="A0A915DN40"/>
<dbReference type="WBParaSite" id="jg21333">
    <property type="protein sequence ID" value="jg21333"/>
    <property type="gene ID" value="jg21333"/>
</dbReference>
<accession>A0A915DN40</accession>
<evidence type="ECO:0000313" key="1">
    <source>
        <dbReference type="Proteomes" id="UP000887574"/>
    </source>
</evidence>
<evidence type="ECO:0000313" key="2">
    <source>
        <dbReference type="WBParaSite" id="jg21333"/>
    </source>
</evidence>
<organism evidence="1 2">
    <name type="scientific">Ditylenchus dipsaci</name>
    <dbReference type="NCBI Taxonomy" id="166011"/>
    <lineage>
        <taxon>Eukaryota</taxon>
        <taxon>Metazoa</taxon>
        <taxon>Ecdysozoa</taxon>
        <taxon>Nematoda</taxon>
        <taxon>Chromadorea</taxon>
        <taxon>Rhabditida</taxon>
        <taxon>Tylenchina</taxon>
        <taxon>Tylenchomorpha</taxon>
        <taxon>Sphaerularioidea</taxon>
        <taxon>Anguinidae</taxon>
        <taxon>Anguininae</taxon>
        <taxon>Ditylenchus</taxon>
    </lineage>
</organism>
<sequence length="154" mass="18001">MILALYSPNDCFFRHRNCCSCLRNQNIVDSMLGNFVRVSMSLLPKKSSGTYNRFFAVLKQSVPHSQVRIHMWITNAPLMNSFNNASRSVFLVRKQKRYHFFKLIDLHGCFFHFAQCLSRKVAKVCLIRHYKEGGQIVPASQDAEVRLFMFQLMM</sequence>
<protein>
    <submittedName>
        <fullName evidence="2">Uncharacterized protein</fullName>
    </submittedName>
</protein>
<keyword evidence="1" id="KW-1185">Reference proteome</keyword>
<name>A0A915DN40_9BILA</name>
<proteinExistence type="predicted"/>